<evidence type="ECO:0000256" key="1">
    <source>
        <dbReference type="SAM" id="Phobius"/>
    </source>
</evidence>
<feature type="transmembrane region" description="Helical" evidence="1">
    <location>
        <begin position="227"/>
        <end position="249"/>
    </location>
</feature>
<feature type="transmembrane region" description="Helical" evidence="1">
    <location>
        <begin position="68"/>
        <end position="86"/>
    </location>
</feature>
<gene>
    <name evidence="3" type="ORF">FE263_12265</name>
</gene>
<keyword evidence="1" id="KW-1133">Transmembrane helix</keyword>
<keyword evidence="4" id="KW-1185">Reference proteome</keyword>
<feature type="transmembrane region" description="Helical" evidence="1">
    <location>
        <begin position="335"/>
        <end position="356"/>
    </location>
</feature>
<reference evidence="3 4" key="1">
    <citation type="submission" date="2019-05" db="EMBL/GenBank/DDBJ databases">
        <authorList>
            <person name="Pankratov T."/>
            <person name="Grouzdev D."/>
        </authorList>
    </citation>
    <scope>NUCLEOTIDE SEQUENCE [LARGE SCALE GENOMIC DNA]</scope>
    <source>
        <strain evidence="3 4">KEBCLARHB70R</strain>
    </source>
</reference>
<organism evidence="3 4">
    <name type="scientific">Lichenicoccus roseus</name>
    <dbReference type="NCBI Taxonomy" id="2683649"/>
    <lineage>
        <taxon>Bacteria</taxon>
        <taxon>Pseudomonadati</taxon>
        <taxon>Pseudomonadota</taxon>
        <taxon>Alphaproteobacteria</taxon>
        <taxon>Acetobacterales</taxon>
        <taxon>Acetobacteraceae</taxon>
        <taxon>Lichenicoccus</taxon>
    </lineage>
</organism>
<keyword evidence="3" id="KW-0012">Acyltransferase</keyword>
<dbReference type="OrthoDB" id="505919at2"/>
<comment type="caution">
    <text evidence="3">The sequence shown here is derived from an EMBL/GenBank/DDBJ whole genome shotgun (WGS) entry which is preliminary data.</text>
</comment>
<dbReference type="GO" id="GO:0016747">
    <property type="term" value="F:acyltransferase activity, transferring groups other than amino-acyl groups"/>
    <property type="evidence" value="ECO:0007669"/>
    <property type="project" value="InterPro"/>
</dbReference>
<feature type="transmembrane region" description="Helical" evidence="1">
    <location>
        <begin position="92"/>
        <end position="114"/>
    </location>
</feature>
<sequence length="425" mass="46336">MPRLRAAVSNWTRQSDLPIPTGGRCLLPSLANAARSSRDAAPDLARGASAADPLGRHELPALTSIRGLLAWWVVVFHFAPSAPFHAAAHQVFIAKGIVAVDCFFVLSGFVLCHVHPVIIGRRPFGVADFLVSRLARIYPLHLAMLAAFVLVAASYRLTHPGALGPGAPFADDRMPGLLRQLALLHGWFRWGHETAWNVPSWSISSEWAAYMLAPLAFLWLGHRRPGAAWFCAGLLAALVVCLGEIGLLFGGAMALPRVLLEFCLGASLRSGLRQGDAWLHRIRSPGLAAGWLAAFGLAWTAHAGLFLAAMIWLLLLLSLRTGRAQGMLGRIERVAIYLGETSFAVYMCHAFILMLWNGVVTPRMHGILLHKVPDALLLAGVILGFACVLHHAVELPAQRAIRRRFRDWTLSRLVEPGPEALHGYR</sequence>
<keyword evidence="1" id="KW-0472">Membrane</keyword>
<keyword evidence="1" id="KW-0812">Transmembrane</keyword>
<feature type="transmembrane region" description="Helical" evidence="1">
    <location>
        <begin position="288"/>
        <end position="315"/>
    </location>
</feature>
<name>A0A5R9J7G7_9PROT</name>
<dbReference type="AlphaFoldDB" id="A0A5R9J7G7"/>
<dbReference type="EMBL" id="VCDI01000003">
    <property type="protein sequence ID" value="TLU72783.1"/>
    <property type="molecule type" value="Genomic_DNA"/>
</dbReference>
<keyword evidence="3" id="KW-0808">Transferase</keyword>
<evidence type="ECO:0000259" key="2">
    <source>
        <dbReference type="Pfam" id="PF01757"/>
    </source>
</evidence>
<evidence type="ECO:0000313" key="3">
    <source>
        <dbReference type="EMBL" id="TLU72783.1"/>
    </source>
</evidence>
<dbReference type="Pfam" id="PF01757">
    <property type="entry name" value="Acyl_transf_3"/>
    <property type="match status" value="1"/>
</dbReference>
<dbReference type="InterPro" id="IPR050879">
    <property type="entry name" value="Acyltransferase_3"/>
</dbReference>
<evidence type="ECO:0000313" key="4">
    <source>
        <dbReference type="Proteomes" id="UP000305654"/>
    </source>
</evidence>
<dbReference type="Proteomes" id="UP000305654">
    <property type="component" value="Unassembled WGS sequence"/>
</dbReference>
<feature type="transmembrane region" description="Helical" evidence="1">
    <location>
        <begin position="376"/>
        <end position="397"/>
    </location>
</feature>
<feature type="domain" description="Acyltransferase 3" evidence="2">
    <location>
        <begin position="61"/>
        <end position="389"/>
    </location>
</feature>
<dbReference type="InterPro" id="IPR002656">
    <property type="entry name" value="Acyl_transf_3_dom"/>
</dbReference>
<protein>
    <submittedName>
        <fullName evidence="3">Acyltransferase</fullName>
    </submittedName>
</protein>
<accession>A0A5R9J7G7</accession>
<dbReference type="PANTHER" id="PTHR23028">
    <property type="entry name" value="ACETYLTRANSFERASE"/>
    <property type="match status" value="1"/>
</dbReference>
<feature type="transmembrane region" description="Helical" evidence="1">
    <location>
        <begin position="201"/>
        <end position="220"/>
    </location>
</feature>
<feature type="transmembrane region" description="Helical" evidence="1">
    <location>
        <begin position="135"/>
        <end position="155"/>
    </location>
</feature>
<proteinExistence type="predicted"/>